<organism evidence="1 2">
    <name type="scientific">Periplaneta americana</name>
    <name type="common">American cockroach</name>
    <name type="synonym">Blatta americana</name>
    <dbReference type="NCBI Taxonomy" id="6978"/>
    <lineage>
        <taxon>Eukaryota</taxon>
        <taxon>Metazoa</taxon>
        <taxon>Ecdysozoa</taxon>
        <taxon>Arthropoda</taxon>
        <taxon>Hexapoda</taxon>
        <taxon>Insecta</taxon>
        <taxon>Pterygota</taxon>
        <taxon>Neoptera</taxon>
        <taxon>Polyneoptera</taxon>
        <taxon>Dictyoptera</taxon>
        <taxon>Blattodea</taxon>
        <taxon>Blattoidea</taxon>
        <taxon>Blattidae</taxon>
        <taxon>Blattinae</taxon>
        <taxon>Periplaneta</taxon>
    </lineage>
</organism>
<keyword evidence="2" id="KW-1185">Reference proteome</keyword>
<proteinExistence type="predicted"/>
<evidence type="ECO:0008006" key="3">
    <source>
        <dbReference type="Google" id="ProtNLM"/>
    </source>
</evidence>
<reference evidence="1 2" key="1">
    <citation type="journal article" date="2022" name="Allergy">
        <title>Genome assembly and annotation of Periplaneta americana reveal a comprehensive cockroach allergen profile.</title>
        <authorList>
            <person name="Wang L."/>
            <person name="Xiong Q."/>
            <person name="Saelim N."/>
            <person name="Wang L."/>
            <person name="Nong W."/>
            <person name="Wan A.T."/>
            <person name="Shi M."/>
            <person name="Liu X."/>
            <person name="Cao Q."/>
            <person name="Hui J.H.L."/>
            <person name="Sookrung N."/>
            <person name="Leung T.F."/>
            <person name="Tungtrongchitr A."/>
            <person name="Tsui S.K.W."/>
        </authorList>
    </citation>
    <scope>NUCLEOTIDE SEQUENCE [LARGE SCALE GENOMIC DNA]</scope>
    <source>
        <strain evidence="1">PWHHKU_190912</strain>
    </source>
</reference>
<comment type="caution">
    <text evidence="1">The sequence shown here is derived from an EMBL/GenBank/DDBJ whole genome shotgun (WGS) entry which is preliminary data.</text>
</comment>
<protein>
    <recommendedName>
        <fullName evidence="3">Mariner Mos1 transposase</fullName>
    </recommendedName>
</protein>
<accession>A0ABQ8TIM4</accession>
<dbReference type="Gene3D" id="3.30.420.10">
    <property type="entry name" value="Ribonuclease H-like superfamily/Ribonuclease H"/>
    <property type="match status" value="1"/>
</dbReference>
<evidence type="ECO:0000313" key="2">
    <source>
        <dbReference type="Proteomes" id="UP001148838"/>
    </source>
</evidence>
<dbReference type="InterPro" id="IPR036397">
    <property type="entry name" value="RNaseH_sf"/>
</dbReference>
<sequence>MYSTLTPSTNEVPTVLQTESRPHIVSSNELNPIILHDNARSHTAAAVKDLAMGDSGTSIVLTRYDPRDYDLFTKVKEPLRGTRYNTRDELIRAIGRSIRNINKDGRADGVRRLPNIWQKRFADLRRADRIPGHVQEFQPRCGNAYIRCPEIFPAQHVLQSLMFCYSVSERSERYNAGENEFGFQHRKLPNIYSYWVEGKPWKKPQPGNFSQAGFEPGPPGFAVRCASHYFTDVDNY</sequence>
<dbReference type="Proteomes" id="UP001148838">
    <property type="component" value="Unassembled WGS sequence"/>
</dbReference>
<name>A0ABQ8TIM4_PERAM</name>
<evidence type="ECO:0000313" key="1">
    <source>
        <dbReference type="EMBL" id="KAJ4445986.1"/>
    </source>
</evidence>
<dbReference type="EMBL" id="JAJSOF020000009">
    <property type="protein sequence ID" value="KAJ4445986.1"/>
    <property type="molecule type" value="Genomic_DNA"/>
</dbReference>
<gene>
    <name evidence="1" type="ORF">ANN_12672</name>
</gene>